<feature type="transmembrane region" description="Helical" evidence="11">
    <location>
        <begin position="979"/>
        <end position="1002"/>
    </location>
</feature>
<keyword evidence="10" id="KW-0325">Glycoprotein</keyword>
<keyword evidence="4" id="KW-0337">GPI-anchor biosynthesis</keyword>
<dbReference type="UniPathway" id="UPA00196"/>
<evidence type="ECO:0000256" key="9">
    <source>
        <dbReference type="ARBA" id="ARBA00023136"/>
    </source>
</evidence>
<dbReference type="Pfam" id="PF19316">
    <property type="entry name" value="PIGO_PIGG"/>
    <property type="match status" value="1"/>
</dbReference>
<evidence type="ECO:0000259" key="12">
    <source>
        <dbReference type="Pfam" id="PF19316"/>
    </source>
</evidence>
<keyword evidence="8 11" id="KW-1133">Transmembrane helix</keyword>
<dbReference type="InterPro" id="IPR039527">
    <property type="entry name" value="PIGG/GPI7"/>
</dbReference>
<keyword evidence="5 13" id="KW-0808">Transferase</keyword>
<proteinExistence type="inferred from homology"/>
<dbReference type="GO" id="GO:0006506">
    <property type="term" value="P:GPI anchor biosynthetic process"/>
    <property type="evidence" value="ECO:0007669"/>
    <property type="project" value="UniProtKB-UniPathway"/>
</dbReference>
<evidence type="ECO:0000256" key="1">
    <source>
        <dbReference type="ARBA" id="ARBA00004477"/>
    </source>
</evidence>
<dbReference type="InterPro" id="IPR017850">
    <property type="entry name" value="Alkaline_phosphatase_core_sf"/>
</dbReference>
<dbReference type="Gene3D" id="3.40.720.10">
    <property type="entry name" value="Alkaline Phosphatase, subunit A"/>
    <property type="match status" value="1"/>
</dbReference>
<keyword evidence="6 11" id="KW-0812">Transmembrane</keyword>
<comment type="caution">
    <text evidence="13">The sequence shown here is derived from an EMBL/GenBank/DDBJ whole genome shotgun (WGS) entry which is preliminary data.</text>
</comment>
<dbReference type="PANTHER" id="PTHR23072">
    <property type="entry name" value="PHOSPHATIDYLINOSITOL GLYCAN-RELATED"/>
    <property type="match status" value="1"/>
</dbReference>
<dbReference type="InterPro" id="IPR045687">
    <property type="entry name" value="PIGG/GPI7_C"/>
</dbReference>
<comment type="subcellular location">
    <subcellularLocation>
        <location evidence="1">Endoplasmic reticulum membrane</location>
        <topology evidence="1">Multi-pass membrane protein</topology>
    </subcellularLocation>
</comment>
<feature type="transmembrane region" description="Helical" evidence="11">
    <location>
        <begin position="750"/>
        <end position="766"/>
    </location>
</feature>
<feature type="non-terminal residue" evidence="13">
    <location>
        <position position="1"/>
    </location>
</feature>
<feature type="transmembrane region" description="Helical" evidence="11">
    <location>
        <begin position="856"/>
        <end position="881"/>
    </location>
</feature>
<feature type="transmembrane region" description="Helical" evidence="11">
    <location>
        <begin position="817"/>
        <end position="836"/>
    </location>
</feature>
<evidence type="ECO:0000313" key="14">
    <source>
        <dbReference type="Proteomes" id="UP000545435"/>
    </source>
</evidence>
<dbReference type="GO" id="GO:0005789">
    <property type="term" value="C:endoplasmic reticulum membrane"/>
    <property type="evidence" value="ECO:0007669"/>
    <property type="project" value="UniProtKB-SubCell"/>
</dbReference>
<feature type="transmembrane region" description="Helical" evidence="11">
    <location>
        <begin position="939"/>
        <end position="958"/>
    </location>
</feature>
<feature type="non-terminal residue" evidence="13">
    <location>
        <position position="1044"/>
    </location>
</feature>
<dbReference type="CDD" id="cd16024">
    <property type="entry name" value="GPI_EPT_2"/>
    <property type="match status" value="1"/>
</dbReference>
<evidence type="ECO:0000256" key="10">
    <source>
        <dbReference type="ARBA" id="ARBA00023180"/>
    </source>
</evidence>
<gene>
    <name evidence="13" type="primary">Pigg</name>
    <name evidence="13" type="ORF">ROSBEN_R01303</name>
</gene>
<feature type="transmembrane region" description="Helical" evidence="11">
    <location>
        <begin position="526"/>
        <end position="549"/>
    </location>
</feature>
<feature type="transmembrane region" description="Helical" evidence="11">
    <location>
        <begin position="484"/>
        <end position="505"/>
    </location>
</feature>
<accession>A0A7L0DFY1</accession>
<dbReference type="PANTHER" id="PTHR23072:SF0">
    <property type="entry name" value="GPI ETHANOLAMINE PHOSPHATE TRANSFERASE 2"/>
    <property type="match status" value="1"/>
</dbReference>
<evidence type="ECO:0000256" key="6">
    <source>
        <dbReference type="ARBA" id="ARBA00022692"/>
    </source>
</evidence>
<dbReference type="InterPro" id="IPR002591">
    <property type="entry name" value="Phosphodiest/P_Trfase"/>
</dbReference>
<evidence type="ECO:0000256" key="7">
    <source>
        <dbReference type="ARBA" id="ARBA00022824"/>
    </source>
</evidence>
<keyword evidence="14" id="KW-1185">Reference proteome</keyword>
<feature type="transmembrane region" description="Helical" evidence="11">
    <location>
        <begin position="772"/>
        <end position="796"/>
    </location>
</feature>
<dbReference type="GO" id="GO:0051267">
    <property type="term" value="F:CP2 mannose-ethanolamine phosphotransferase activity"/>
    <property type="evidence" value="ECO:0007669"/>
    <property type="project" value="TreeGrafter"/>
</dbReference>
<feature type="transmembrane region" description="Helical" evidence="11">
    <location>
        <begin position="555"/>
        <end position="582"/>
    </location>
</feature>
<dbReference type="FunFam" id="3.40.720.10:FF:000018">
    <property type="entry name" value="Putative GPI ethanolamine phosphate transferase 2"/>
    <property type="match status" value="1"/>
</dbReference>
<dbReference type="Proteomes" id="UP000545435">
    <property type="component" value="Unassembled WGS sequence"/>
</dbReference>
<sequence>WLLTNNRAQRAGAVAAGWSAVGTGERGGAFGCCLRAPEAHGPVVFGSGRGRMRLRSGAFASFCLLVESFGVALFLRGFFPVAVRSVPRREARGDPPAEPAPPGPGMVSNWTKIPPPLFKKVVIVLIDALRDDFVFGSKGKQFMPYTTQVVENGTSYSFIAEAKPPTVTMPRIKALVTGSIPGFIDVIVNLNSPALLDDNLIWQAKTAGKRIIFYGDDTWVKLFPKHFVEYDGTTSFFVSDFTEVDDNVTRHLDRVLKREDWDLLILHYLGLDHIGHVTGPNSPLVGPKLREMDNILKKIHISLLSKEEASLPNLLVVCGDHGMSETGSHGGSSEGEVHTPLLFISSAFKKRNGPVTQPELVQQTDLASTLAVGLGLPISRNSVGNLIFPVVGGKTMREQLRFVHLNGFQLSTLLQENTPVYEKDPGYEYFKKAEKSHGNWIKLYLEGNNSEILLNLGKKVLKQYLEALKILSSSLSKQVAQYDIYSMMVGTVIIIEVLLLLLLSVPKVLSSWTEFEVPFSPPLFSLLFYLMFLMLCAAHIIICTSAQSLCYFCSMSWLTAVGVMMLISALMCGILSAIAKIFENSRLPLKNPVVSSSSWSETDVLILAGTIGHVLSLGASSFIEEEHQTWYFLINTLCLVLCQELCRNHFLLKECDPQHSTTVKQNFDSIREASGCKNIDIPAAGNSKLKKATSSAEFVKGSDKWISIASPWIILTCCRLLRSLNQTGVQWAHRPDIGHWLTNSEHKTELSFLAAVSLLMIFFLVQRRCSLISKIAMALGLLGVYSYRAAIGNVIFPWQHDSKDISKCNQTLLRSRLCCTSVLGILRVFMWMLNLLKSQVISADSSVKSTGLWEVYSGLVLLTALLFRPHNLAVLVFCLLIQTMMTKYIWRPLKFDAAQITIMHYWFGQAFFYFQGNSNGIATVDISAGFVGLEGYVEIPAIVLTAFATYAGPLLWALHLLCYLSSEVSRNSAAVGHGCFCYALMRSIPVAIYIVLVTGLRYHLFIWSVFSPKLLYEGVHVFITTTICLFFTAMDQKHSHRVQD</sequence>
<reference evidence="13 14" key="1">
    <citation type="submission" date="2019-09" db="EMBL/GenBank/DDBJ databases">
        <title>Bird 10,000 Genomes (B10K) Project - Family phase.</title>
        <authorList>
            <person name="Zhang G."/>
        </authorList>
    </citation>
    <scope>NUCLEOTIDE SEQUENCE [LARGE SCALE GENOMIC DNA]</scope>
    <source>
        <strain evidence="13">B10K-DU-006-20</strain>
        <tissue evidence="13">Mixed tissue sample</tissue>
    </source>
</reference>
<evidence type="ECO:0000313" key="13">
    <source>
        <dbReference type="EMBL" id="NXJ70658.1"/>
    </source>
</evidence>
<evidence type="ECO:0000256" key="5">
    <source>
        <dbReference type="ARBA" id="ARBA00022679"/>
    </source>
</evidence>
<evidence type="ECO:0000256" key="4">
    <source>
        <dbReference type="ARBA" id="ARBA00022502"/>
    </source>
</evidence>
<keyword evidence="9 11" id="KW-0472">Membrane</keyword>
<evidence type="ECO:0000256" key="8">
    <source>
        <dbReference type="ARBA" id="ARBA00022989"/>
    </source>
</evidence>
<evidence type="ECO:0000256" key="2">
    <source>
        <dbReference type="ARBA" id="ARBA00004687"/>
    </source>
</evidence>
<dbReference type="InterPro" id="IPR037674">
    <property type="entry name" value="PIG-G_N"/>
</dbReference>
<name>A0A7L0DFY1_9CHAR</name>
<feature type="domain" description="GPI ethanolamine phosphate transferase 2 C-terminal" evidence="12">
    <location>
        <begin position="702"/>
        <end position="1017"/>
    </location>
</feature>
<feature type="transmembrane region" description="Helical" evidence="11">
    <location>
        <begin position="893"/>
        <end position="914"/>
    </location>
</feature>
<evidence type="ECO:0000256" key="3">
    <source>
        <dbReference type="ARBA" id="ARBA00005315"/>
    </source>
</evidence>
<comment type="similarity">
    <text evidence="3">Belongs to the PIGG/PIGN/PIGO family. PIGG subfamily.</text>
</comment>
<comment type="pathway">
    <text evidence="2">Glycolipid biosynthesis; glycosylphosphatidylinositol-anchor biosynthesis.</text>
</comment>
<dbReference type="Pfam" id="PF01663">
    <property type="entry name" value="Phosphodiest"/>
    <property type="match status" value="1"/>
</dbReference>
<feature type="transmembrane region" description="Helical" evidence="11">
    <location>
        <begin position="1014"/>
        <end position="1034"/>
    </location>
</feature>
<keyword evidence="7" id="KW-0256">Endoplasmic reticulum</keyword>
<evidence type="ECO:0000256" key="11">
    <source>
        <dbReference type="SAM" id="Phobius"/>
    </source>
</evidence>
<dbReference type="AlphaFoldDB" id="A0A7L0DFY1"/>
<feature type="transmembrane region" description="Helical" evidence="11">
    <location>
        <begin position="58"/>
        <end position="79"/>
    </location>
</feature>
<organism evidence="13 14">
    <name type="scientific">Rostratula benghalensis</name>
    <name type="common">greater painted-snipe</name>
    <dbReference type="NCBI Taxonomy" id="118793"/>
    <lineage>
        <taxon>Eukaryota</taxon>
        <taxon>Metazoa</taxon>
        <taxon>Chordata</taxon>
        <taxon>Craniata</taxon>
        <taxon>Vertebrata</taxon>
        <taxon>Euteleostomi</taxon>
        <taxon>Archelosauria</taxon>
        <taxon>Archosauria</taxon>
        <taxon>Dinosauria</taxon>
        <taxon>Saurischia</taxon>
        <taxon>Theropoda</taxon>
        <taxon>Coelurosauria</taxon>
        <taxon>Aves</taxon>
        <taxon>Neognathae</taxon>
        <taxon>Neoaves</taxon>
        <taxon>Charadriiformes</taxon>
        <taxon>Rostratulidae</taxon>
        <taxon>Rostratula</taxon>
    </lineage>
</organism>
<dbReference type="SUPFAM" id="SSF53649">
    <property type="entry name" value="Alkaline phosphatase-like"/>
    <property type="match status" value="1"/>
</dbReference>
<protein>
    <submittedName>
        <fullName evidence="13">PIGG transferase</fullName>
    </submittedName>
</protein>
<dbReference type="EMBL" id="VXAI01000475">
    <property type="protein sequence ID" value="NXJ70658.1"/>
    <property type="molecule type" value="Genomic_DNA"/>
</dbReference>